<protein>
    <submittedName>
        <fullName evidence="2">Uncharacterized protein</fullName>
    </submittedName>
</protein>
<dbReference type="Proteomes" id="UP001175227">
    <property type="component" value="Unassembled WGS sequence"/>
</dbReference>
<comment type="caution">
    <text evidence="2">The sequence shown here is derived from an EMBL/GenBank/DDBJ whole genome shotgun (WGS) entry which is preliminary data.</text>
</comment>
<name>A0AA39NYR7_9AGAR</name>
<feature type="compositionally biased region" description="Polar residues" evidence="1">
    <location>
        <begin position="95"/>
        <end position="105"/>
    </location>
</feature>
<feature type="region of interest" description="Disordered" evidence="1">
    <location>
        <begin position="82"/>
        <end position="123"/>
    </location>
</feature>
<organism evidence="2 3">
    <name type="scientific">Armillaria novae-zelandiae</name>
    <dbReference type="NCBI Taxonomy" id="153914"/>
    <lineage>
        <taxon>Eukaryota</taxon>
        <taxon>Fungi</taxon>
        <taxon>Dikarya</taxon>
        <taxon>Basidiomycota</taxon>
        <taxon>Agaricomycotina</taxon>
        <taxon>Agaricomycetes</taxon>
        <taxon>Agaricomycetidae</taxon>
        <taxon>Agaricales</taxon>
        <taxon>Marasmiineae</taxon>
        <taxon>Physalacriaceae</taxon>
        <taxon>Armillaria</taxon>
    </lineage>
</organism>
<dbReference type="EMBL" id="JAUEPR010000027">
    <property type="protein sequence ID" value="KAK0474376.1"/>
    <property type="molecule type" value="Genomic_DNA"/>
</dbReference>
<reference evidence="2" key="1">
    <citation type="submission" date="2023-06" db="EMBL/GenBank/DDBJ databases">
        <authorList>
            <consortium name="Lawrence Berkeley National Laboratory"/>
            <person name="Ahrendt S."/>
            <person name="Sahu N."/>
            <person name="Indic B."/>
            <person name="Wong-Bajracharya J."/>
            <person name="Merenyi Z."/>
            <person name="Ke H.-M."/>
            <person name="Monk M."/>
            <person name="Kocsube S."/>
            <person name="Drula E."/>
            <person name="Lipzen A."/>
            <person name="Balint B."/>
            <person name="Henrissat B."/>
            <person name="Andreopoulos B."/>
            <person name="Martin F.M."/>
            <person name="Harder C.B."/>
            <person name="Rigling D."/>
            <person name="Ford K.L."/>
            <person name="Foster G.D."/>
            <person name="Pangilinan J."/>
            <person name="Papanicolaou A."/>
            <person name="Barry K."/>
            <person name="LaButti K."/>
            <person name="Viragh M."/>
            <person name="Koriabine M."/>
            <person name="Yan M."/>
            <person name="Riley R."/>
            <person name="Champramary S."/>
            <person name="Plett K.L."/>
            <person name="Tsai I.J."/>
            <person name="Slot J."/>
            <person name="Sipos G."/>
            <person name="Plett J."/>
            <person name="Nagy L.G."/>
            <person name="Grigoriev I.V."/>
        </authorList>
    </citation>
    <scope>NUCLEOTIDE SEQUENCE</scope>
    <source>
        <strain evidence="2">ICMP 16352</strain>
    </source>
</reference>
<accession>A0AA39NYR7</accession>
<keyword evidence="3" id="KW-1185">Reference proteome</keyword>
<proteinExistence type="predicted"/>
<sequence length="355" mass="38395">MAAHYNLCGGHGMWNPASNHGSPPASLKSGESLPLNSPLTSISPSIVPAMPGAESTPLLYSRVVSPTIPPVETSSAPIDVASFKSSMGDHGSDDLLSSAQPSIGDNGSGDLPSGTRSPIEDGSDDRLAVFYDSFDEIAEEWDSNPNPWTHVVYGRHSSRSPTSSVLAQFSQQSIQSKSTVTRVRNECFPELGRGVGFQGTPIAVANTALTPEQQECICRWVETVDVASNGNESEDSADDKTNDEGPSSGKGKATDPCNWGAAHLSNEELDADEQRCAFRFWNWVKNEKAIELQALYDIQNNINAKLPASMIQEPVVEREMKQESFSVPILSLVVRRWPKVTIEDVVDDDESQYLG</sequence>
<gene>
    <name evidence="2" type="ORF">IW261DRAFT_1568724</name>
</gene>
<feature type="region of interest" description="Disordered" evidence="1">
    <location>
        <begin position="229"/>
        <end position="257"/>
    </location>
</feature>
<dbReference type="AlphaFoldDB" id="A0AA39NYR7"/>
<evidence type="ECO:0000313" key="2">
    <source>
        <dbReference type="EMBL" id="KAK0474376.1"/>
    </source>
</evidence>
<evidence type="ECO:0000256" key="1">
    <source>
        <dbReference type="SAM" id="MobiDB-lite"/>
    </source>
</evidence>
<evidence type="ECO:0000313" key="3">
    <source>
        <dbReference type="Proteomes" id="UP001175227"/>
    </source>
</evidence>